<proteinExistence type="predicted"/>
<protein>
    <submittedName>
        <fullName evidence="1">Uncharacterized protein</fullName>
    </submittedName>
</protein>
<dbReference type="AlphaFoldDB" id="A0A1J5T709"/>
<reference evidence="1 2" key="1">
    <citation type="submission" date="2016-08" db="EMBL/GenBank/DDBJ databases">
        <title>New Insights into Marine Group III Euryarchaeota, from dark to light.</title>
        <authorList>
            <person name="Haro-Moreno J.M."/>
            <person name="Rodriguez-Valera F."/>
            <person name="Lopez-Garcia P."/>
            <person name="Moreira D."/>
            <person name="Martin-Cuadrado A.B."/>
        </authorList>
    </citation>
    <scope>NUCLEOTIDE SEQUENCE [LARGE SCALE GENOMIC DNA]</scope>
    <source>
        <strain evidence="1">CG-Bathy1</strain>
    </source>
</reference>
<organism evidence="1 2">
    <name type="scientific">Marine Group III euryarchaeote CG-Bathy1</name>
    <dbReference type="NCBI Taxonomy" id="1889001"/>
    <lineage>
        <taxon>Archaea</taxon>
        <taxon>Methanobacteriati</taxon>
        <taxon>Thermoplasmatota</taxon>
        <taxon>Thermoplasmata</taxon>
        <taxon>Candidatus Thermoprofundales</taxon>
    </lineage>
</organism>
<name>A0A1J5T709_9ARCH</name>
<evidence type="ECO:0000313" key="1">
    <source>
        <dbReference type="EMBL" id="OIR16655.1"/>
    </source>
</evidence>
<accession>A0A1J5T709</accession>
<sequence>MYQLVLDDNAAEEIGYIYTTVLSVLVLTSVAHSSGQIVEFHQQTIAQEEIDRISIILLTSIEDVLKVAREYPDSEIKSTIKLNNRGVGFSVNGNVDELSIYSTNFLKINAKHQLNLSPANSITGKVSSDSVHIVVKYDSEQRVIELISE</sequence>
<comment type="caution">
    <text evidence="1">The sequence shown here is derived from an EMBL/GenBank/DDBJ whole genome shotgun (WGS) entry which is preliminary data.</text>
</comment>
<evidence type="ECO:0000313" key="2">
    <source>
        <dbReference type="Proteomes" id="UP000183815"/>
    </source>
</evidence>
<dbReference type="Proteomes" id="UP000183815">
    <property type="component" value="Unassembled WGS sequence"/>
</dbReference>
<gene>
    <name evidence="1" type="ORF">BEU04_01600</name>
</gene>
<dbReference type="EMBL" id="MIYU01000012">
    <property type="protein sequence ID" value="OIR16655.1"/>
    <property type="molecule type" value="Genomic_DNA"/>
</dbReference>